<feature type="chain" id="PRO_5046007598" description="SnoaL-like domain-containing protein" evidence="2">
    <location>
        <begin position="26"/>
        <end position="175"/>
    </location>
</feature>
<keyword evidence="2" id="KW-0732">Signal</keyword>
<name>A0ABW2TP29_9PSEU</name>
<sequence>MGKRMAVVAAAVGLAAVAVPVTASAGEQPDHRTCEREFHQAVWEDMDSFNKRDEARYRAIIHPDMVTVGRRGNVIIGYDANVDPVIESFKLPYEWSVPWTVTHTVIHGCSSGYAILDARHIVPSQNLNRHLTISLTLVRERALAGHQGHRDRRRAVTAGVGPGRRGDPALFSTRR</sequence>
<accession>A0ABW2TP29</accession>
<feature type="signal peptide" evidence="2">
    <location>
        <begin position="1"/>
        <end position="25"/>
    </location>
</feature>
<evidence type="ECO:0000256" key="1">
    <source>
        <dbReference type="SAM" id="MobiDB-lite"/>
    </source>
</evidence>
<evidence type="ECO:0000313" key="3">
    <source>
        <dbReference type="EMBL" id="MFC7615146.1"/>
    </source>
</evidence>
<protein>
    <recommendedName>
        <fullName evidence="5">SnoaL-like domain-containing protein</fullName>
    </recommendedName>
</protein>
<gene>
    <name evidence="3" type="ORF">ACFQV2_18165</name>
</gene>
<keyword evidence="4" id="KW-1185">Reference proteome</keyword>
<dbReference type="InterPro" id="IPR032710">
    <property type="entry name" value="NTF2-like_dom_sf"/>
</dbReference>
<proteinExistence type="predicted"/>
<comment type="caution">
    <text evidence="3">The sequence shown here is derived from an EMBL/GenBank/DDBJ whole genome shotgun (WGS) entry which is preliminary data.</text>
</comment>
<organism evidence="3 4">
    <name type="scientific">Actinokineospora soli</name>
    <dbReference type="NCBI Taxonomy" id="1048753"/>
    <lineage>
        <taxon>Bacteria</taxon>
        <taxon>Bacillati</taxon>
        <taxon>Actinomycetota</taxon>
        <taxon>Actinomycetes</taxon>
        <taxon>Pseudonocardiales</taxon>
        <taxon>Pseudonocardiaceae</taxon>
        <taxon>Actinokineospora</taxon>
    </lineage>
</organism>
<dbReference type="Proteomes" id="UP001596512">
    <property type="component" value="Unassembled WGS sequence"/>
</dbReference>
<evidence type="ECO:0000313" key="4">
    <source>
        <dbReference type="Proteomes" id="UP001596512"/>
    </source>
</evidence>
<dbReference type="EMBL" id="JBHTEY010000004">
    <property type="protein sequence ID" value="MFC7615146.1"/>
    <property type="molecule type" value="Genomic_DNA"/>
</dbReference>
<feature type="region of interest" description="Disordered" evidence="1">
    <location>
        <begin position="146"/>
        <end position="175"/>
    </location>
</feature>
<dbReference type="SUPFAM" id="SSF54427">
    <property type="entry name" value="NTF2-like"/>
    <property type="match status" value="1"/>
</dbReference>
<evidence type="ECO:0000256" key="2">
    <source>
        <dbReference type="SAM" id="SignalP"/>
    </source>
</evidence>
<evidence type="ECO:0008006" key="5">
    <source>
        <dbReference type="Google" id="ProtNLM"/>
    </source>
</evidence>
<reference evidence="4" key="1">
    <citation type="journal article" date="2019" name="Int. J. Syst. Evol. Microbiol.">
        <title>The Global Catalogue of Microorganisms (GCM) 10K type strain sequencing project: providing services to taxonomists for standard genome sequencing and annotation.</title>
        <authorList>
            <consortium name="The Broad Institute Genomics Platform"/>
            <consortium name="The Broad Institute Genome Sequencing Center for Infectious Disease"/>
            <person name="Wu L."/>
            <person name="Ma J."/>
        </authorList>
    </citation>
    <scope>NUCLEOTIDE SEQUENCE [LARGE SCALE GENOMIC DNA]</scope>
    <source>
        <strain evidence="4">JCM 17695</strain>
    </source>
</reference>